<dbReference type="AlphaFoldDB" id="A0A067CJQ6"/>
<keyword evidence="8" id="KW-1185">Reference proteome</keyword>
<evidence type="ECO:0000256" key="2">
    <source>
        <dbReference type="ARBA" id="ARBA00009544"/>
    </source>
</evidence>
<dbReference type="InterPro" id="IPR002200">
    <property type="entry name" value="Elicitin"/>
</dbReference>
<feature type="signal peptide" evidence="6">
    <location>
        <begin position="1"/>
        <end position="16"/>
    </location>
</feature>
<dbReference type="EMBL" id="KK583199">
    <property type="protein sequence ID" value="KDO30979.1"/>
    <property type="molecule type" value="Genomic_DNA"/>
</dbReference>
<accession>A0A067CJQ6</accession>
<dbReference type="InterPro" id="IPR036470">
    <property type="entry name" value="Elicitin_sf"/>
</dbReference>
<dbReference type="OrthoDB" id="79318at2759"/>
<name>A0A067CJQ6_SAPPC</name>
<evidence type="ECO:0000313" key="8">
    <source>
        <dbReference type="Proteomes" id="UP000030745"/>
    </source>
</evidence>
<evidence type="ECO:0000256" key="6">
    <source>
        <dbReference type="SAM" id="SignalP"/>
    </source>
</evidence>
<evidence type="ECO:0000256" key="5">
    <source>
        <dbReference type="ARBA" id="ARBA00023157"/>
    </source>
</evidence>
<evidence type="ECO:0000256" key="4">
    <source>
        <dbReference type="ARBA" id="ARBA00022978"/>
    </source>
</evidence>
<dbReference type="GO" id="GO:0052040">
    <property type="term" value="P:symbiont-mediated perturbation of host programmed cell death"/>
    <property type="evidence" value="ECO:0007669"/>
    <property type="project" value="UniProtKB-KW"/>
</dbReference>
<keyword evidence="6" id="KW-0732">Signal</keyword>
<dbReference type="Gene3D" id="1.10.239.10">
    <property type="entry name" value="Elicitin domain"/>
    <property type="match status" value="2"/>
</dbReference>
<keyword evidence="4" id="KW-0928">Hypersensitive response elicitation</keyword>
<comment type="subcellular location">
    <subcellularLocation>
        <location evidence="1">Secreted</location>
    </subcellularLocation>
</comment>
<dbReference type="Proteomes" id="UP000030745">
    <property type="component" value="Unassembled WGS sequence"/>
</dbReference>
<dbReference type="SMART" id="SM01187">
    <property type="entry name" value="Elicitin"/>
    <property type="match status" value="2"/>
</dbReference>
<evidence type="ECO:0000313" key="7">
    <source>
        <dbReference type="EMBL" id="KDO30979.1"/>
    </source>
</evidence>
<dbReference type="RefSeq" id="XP_012198163.1">
    <property type="nucleotide sequence ID" value="XM_012342773.1"/>
</dbReference>
<gene>
    <name evidence="7" type="ORF">SPRG_04167</name>
</gene>
<dbReference type="OMA" id="VKSDNCQ"/>
<proteinExistence type="inferred from homology"/>
<dbReference type="GO" id="GO:0005576">
    <property type="term" value="C:extracellular region"/>
    <property type="evidence" value="ECO:0007669"/>
    <property type="project" value="UniProtKB-SubCell"/>
</dbReference>
<reference evidence="7 8" key="1">
    <citation type="journal article" date="2013" name="PLoS Genet.">
        <title>Distinctive expansion of potential virulence genes in the genome of the oomycete fish pathogen Saprolegnia parasitica.</title>
        <authorList>
            <person name="Jiang R.H."/>
            <person name="de Bruijn I."/>
            <person name="Haas B.J."/>
            <person name="Belmonte R."/>
            <person name="Lobach L."/>
            <person name="Christie J."/>
            <person name="van den Ackerveken G."/>
            <person name="Bottin A."/>
            <person name="Bulone V."/>
            <person name="Diaz-Moreno S.M."/>
            <person name="Dumas B."/>
            <person name="Fan L."/>
            <person name="Gaulin E."/>
            <person name="Govers F."/>
            <person name="Grenville-Briggs L.J."/>
            <person name="Horner N.R."/>
            <person name="Levin J.Z."/>
            <person name="Mammella M."/>
            <person name="Meijer H.J."/>
            <person name="Morris P."/>
            <person name="Nusbaum C."/>
            <person name="Oome S."/>
            <person name="Phillips A.J."/>
            <person name="van Rooyen D."/>
            <person name="Rzeszutek E."/>
            <person name="Saraiva M."/>
            <person name="Secombes C.J."/>
            <person name="Seidl M.F."/>
            <person name="Snel B."/>
            <person name="Stassen J.H."/>
            <person name="Sykes S."/>
            <person name="Tripathy S."/>
            <person name="van den Berg H."/>
            <person name="Vega-Arreguin J.C."/>
            <person name="Wawra S."/>
            <person name="Young S.K."/>
            <person name="Zeng Q."/>
            <person name="Dieguez-Uribeondo J."/>
            <person name="Russ C."/>
            <person name="Tyler B.M."/>
            <person name="van West P."/>
        </authorList>
    </citation>
    <scope>NUCLEOTIDE SEQUENCE [LARGE SCALE GENOMIC DNA]</scope>
    <source>
        <strain evidence="7 8">CBS 223.65</strain>
    </source>
</reference>
<dbReference type="VEuPathDB" id="FungiDB:SPRG_04167"/>
<evidence type="ECO:0008006" key="9">
    <source>
        <dbReference type="Google" id="ProtNLM"/>
    </source>
</evidence>
<dbReference type="SUPFAM" id="SSF48647">
    <property type="entry name" value="Fungal elicitin"/>
    <property type="match status" value="2"/>
</dbReference>
<sequence>MKFSTILAVAVASAAAGPCDIAVLTEKFAPVLTSSSYPLCSADTGYQLASLLTGPLPTSTQAAALVKSDNCQTLYTGPLQKVAGSVTPSCTLGGVELSVIAVTPMDKALAALAAAAAPAAAIPVCDPAVLTEKFAPVLASPSYPLCSTDTGYQLASLITGPLPTSTQAAALVKSDNCQTLYTGTLQKVAGSVTPTCTLGGVPLSTLATTPMDKALAALAAAAATPAAGNNSTSTATPAATTAAAAGSKAAAATTVPAATKASGAASAGIAMAAIALTAAAALQ</sequence>
<dbReference type="KEGG" id="spar:SPRG_04167"/>
<dbReference type="GeneID" id="24126633"/>
<keyword evidence="3" id="KW-0964">Secreted</keyword>
<evidence type="ECO:0000256" key="3">
    <source>
        <dbReference type="ARBA" id="ARBA00022525"/>
    </source>
</evidence>
<evidence type="ECO:0000256" key="1">
    <source>
        <dbReference type="ARBA" id="ARBA00004613"/>
    </source>
</evidence>
<dbReference type="Pfam" id="PF00964">
    <property type="entry name" value="Elicitin"/>
    <property type="match status" value="2"/>
</dbReference>
<feature type="chain" id="PRO_5001634630" description="Secreted protein" evidence="6">
    <location>
        <begin position="17"/>
        <end position="283"/>
    </location>
</feature>
<keyword evidence="5" id="KW-1015">Disulfide bond</keyword>
<comment type="similarity">
    <text evidence="2">Belongs to the elicitin family.</text>
</comment>
<protein>
    <recommendedName>
        <fullName evidence="9">Secreted protein</fullName>
    </recommendedName>
</protein>
<organism evidence="7 8">
    <name type="scientific">Saprolegnia parasitica (strain CBS 223.65)</name>
    <dbReference type="NCBI Taxonomy" id="695850"/>
    <lineage>
        <taxon>Eukaryota</taxon>
        <taxon>Sar</taxon>
        <taxon>Stramenopiles</taxon>
        <taxon>Oomycota</taxon>
        <taxon>Saprolegniomycetes</taxon>
        <taxon>Saprolegniales</taxon>
        <taxon>Saprolegniaceae</taxon>
        <taxon>Saprolegnia</taxon>
    </lineage>
</organism>